<dbReference type="Proteomes" id="UP000245207">
    <property type="component" value="Unassembled WGS sequence"/>
</dbReference>
<proteinExistence type="predicted"/>
<accession>A0A2U1KNW9</accession>
<organism evidence="1 2">
    <name type="scientific">Artemisia annua</name>
    <name type="common">Sweet wormwood</name>
    <dbReference type="NCBI Taxonomy" id="35608"/>
    <lineage>
        <taxon>Eukaryota</taxon>
        <taxon>Viridiplantae</taxon>
        <taxon>Streptophyta</taxon>
        <taxon>Embryophyta</taxon>
        <taxon>Tracheophyta</taxon>
        <taxon>Spermatophyta</taxon>
        <taxon>Magnoliopsida</taxon>
        <taxon>eudicotyledons</taxon>
        <taxon>Gunneridae</taxon>
        <taxon>Pentapetalae</taxon>
        <taxon>asterids</taxon>
        <taxon>campanulids</taxon>
        <taxon>Asterales</taxon>
        <taxon>Asteraceae</taxon>
        <taxon>Asteroideae</taxon>
        <taxon>Anthemideae</taxon>
        <taxon>Artemisiinae</taxon>
        <taxon>Artemisia</taxon>
    </lineage>
</organism>
<gene>
    <name evidence="1" type="ORF">CTI12_AA581270</name>
</gene>
<dbReference type="STRING" id="35608.A0A2U1KNW9"/>
<dbReference type="InterPro" id="IPR027443">
    <property type="entry name" value="IPNS-like_sf"/>
</dbReference>
<dbReference type="AlphaFoldDB" id="A0A2U1KNW9"/>
<comment type="caution">
    <text evidence="1">The sequence shown here is derived from an EMBL/GenBank/DDBJ whole genome shotgun (WGS) entry which is preliminary data.</text>
</comment>
<keyword evidence="1" id="KW-0560">Oxidoreductase</keyword>
<name>A0A2U1KNW9_ARTAN</name>
<keyword evidence="1" id="KW-0223">Dioxygenase</keyword>
<dbReference type="Gene3D" id="2.60.120.330">
    <property type="entry name" value="B-lactam Antibiotic, Isopenicillin N Synthase, Chain"/>
    <property type="match status" value="1"/>
</dbReference>
<keyword evidence="2" id="KW-1185">Reference proteome</keyword>
<dbReference type="SUPFAM" id="SSF51197">
    <property type="entry name" value="Clavaminate synthase-like"/>
    <property type="match status" value="1"/>
</dbReference>
<dbReference type="GO" id="GO:0051213">
    <property type="term" value="F:dioxygenase activity"/>
    <property type="evidence" value="ECO:0007669"/>
    <property type="project" value="UniProtKB-KW"/>
</dbReference>
<reference evidence="1 2" key="1">
    <citation type="journal article" date="2018" name="Mol. Plant">
        <title>The genome of Artemisia annua provides insight into the evolution of Asteraceae family and artemisinin biosynthesis.</title>
        <authorList>
            <person name="Shen Q."/>
            <person name="Zhang L."/>
            <person name="Liao Z."/>
            <person name="Wang S."/>
            <person name="Yan T."/>
            <person name="Shi P."/>
            <person name="Liu M."/>
            <person name="Fu X."/>
            <person name="Pan Q."/>
            <person name="Wang Y."/>
            <person name="Lv Z."/>
            <person name="Lu X."/>
            <person name="Zhang F."/>
            <person name="Jiang W."/>
            <person name="Ma Y."/>
            <person name="Chen M."/>
            <person name="Hao X."/>
            <person name="Li L."/>
            <person name="Tang Y."/>
            <person name="Lv G."/>
            <person name="Zhou Y."/>
            <person name="Sun X."/>
            <person name="Brodelius P.E."/>
            <person name="Rose J.K.C."/>
            <person name="Tang K."/>
        </authorList>
    </citation>
    <scope>NUCLEOTIDE SEQUENCE [LARGE SCALE GENOMIC DNA]</scope>
    <source>
        <strain evidence="2">cv. Huhao1</strain>
        <tissue evidence="1">Leaf</tissue>
    </source>
</reference>
<dbReference type="EMBL" id="PKPP01015617">
    <property type="protein sequence ID" value="PWA38449.1"/>
    <property type="molecule type" value="Genomic_DNA"/>
</dbReference>
<evidence type="ECO:0000313" key="1">
    <source>
        <dbReference type="EMBL" id="PWA38449.1"/>
    </source>
</evidence>
<evidence type="ECO:0000313" key="2">
    <source>
        <dbReference type="Proteomes" id="UP000245207"/>
    </source>
</evidence>
<sequence>MLTPIKFAGCDGALANSSCTEVENWRKANNGYIGYSFLFDCVIASCCSYSQQLFKPTILHRYGQQIQTTAGISKSKSTEDQLSRRCMKGSSHDVDGGKALDANFHVMVIVSVTSVTSADIAQGYTNQTVEEEFVSPRISSRRNRSAARDPLLIYLRIRASTSMDKENRAGDAKNEQPEKVIKKKLDKDQKILDNDGFKLSNNHLTGTISGPMIARMMNLQSVHPAEFQNYNEEPNQDSIPVIDMSNFDDPNVANAICATASKWGFFQIVNH</sequence>
<protein>
    <submittedName>
        <fullName evidence="1">Oxoglutarate/iron-dependent dioxygenase</fullName>
    </submittedName>
</protein>